<feature type="transmembrane region" description="Helical" evidence="8">
    <location>
        <begin position="104"/>
        <end position="124"/>
    </location>
</feature>
<feature type="domain" description="ABC transmembrane type-1" evidence="10">
    <location>
        <begin position="100"/>
        <end position="292"/>
    </location>
</feature>
<feature type="transmembrane region" description="Helical" evidence="8">
    <location>
        <begin position="220"/>
        <end position="241"/>
    </location>
</feature>
<reference evidence="12" key="1">
    <citation type="journal article" date="2019" name="Int. J. Syst. Evol. Microbiol.">
        <title>The Global Catalogue of Microorganisms (GCM) 10K type strain sequencing project: providing services to taxonomists for standard genome sequencing and annotation.</title>
        <authorList>
            <consortium name="The Broad Institute Genomics Platform"/>
            <consortium name="The Broad Institute Genome Sequencing Center for Infectious Disease"/>
            <person name="Wu L."/>
            <person name="Ma J."/>
        </authorList>
    </citation>
    <scope>NUCLEOTIDE SEQUENCE [LARGE SCALE GENOMIC DNA]</scope>
    <source>
        <strain evidence="12">CCUG 49560</strain>
    </source>
</reference>
<evidence type="ECO:0000256" key="3">
    <source>
        <dbReference type="ARBA" id="ARBA00022448"/>
    </source>
</evidence>
<dbReference type="PANTHER" id="PTHR42929">
    <property type="entry name" value="INNER MEMBRANE ABC TRANSPORTER PERMEASE PROTEIN YDCU-RELATED-RELATED"/>
    <property type="match status" value="1"/>
</dbReference>
<dbReference type="PANTHER" id="PTHR42929:SF1">
    <property type="entry name" value="INNER MEMBRANE ABC TRANSPORTER PERMEASE PROTEIN YDCU-RELATED"/>
    <property type="match status" value="1"/>
</dbReference>
<dbReference type="CDD" id="cd06261">
    <property type="entry name" value="TM_PBP2"/>
    <property type="match status" value="1"/>
</dbReference>
<dbReference type="PROSITE" id="PS50928">
    <property type="entry name" value="ABC_TM1"/>
    <property type="match status" value="1"/>
</dbReference>
<evidence type="ECO:0000256" key="9">
    <source>
        <dbReference type="SAM" id="MobiDB-lite"/>
    </source>
</evidence>
<comment type="caution">
    <text evidence="11">The sequence shown here is derived from an EMBL/GenBank/DDBJ whole genome shotgun (WGS) entry which is preliminary data.</text>
</comment>
<keyword evidence="3 8" id="KW-0813">Transport</keyword>
<dbReference type="InterPro" id="IPR035906">
    <property type="entry name" value="MetI-like_sf"/>
</dbReference>
<feature type="transmembrane region" description="Helical" evidence="8">
    <location>
        <begin position="43"/>
        <end position="69"/>
    </location>
</feature>
<feature type="transmembrane region" description="Helical" evidence="8">
    <location>
        <begin position="168"/>
        <end position="189"/>
    </location>
</feature>
<evidence type="ECO:0000256" key="4">
    <source>
        <dbReference type="ARBA" id="ARBA00022475"/>
    </source>
</evidence>
<evidence type="ECO:0000259" key="10">
    <source>
        <dbReference type="PROSITE" id="PS50928"/>
    </source>
</evidence>
<keyword evidence="5 8" id="KW-0812">Transmembrane</keyword>
<feature type="region of interest" description="Disordered" evidence="9">
    <location>
        <begin position="1"/>
        <end position="25"/>
    </location>
</feature>
<evidence type="ECO:0000256" key="7">
    <source>
        <dbReference type="ARBA" id="ARBA00023136"/>
    </source>
</evidence>
<dbReference type="SUPFAM" id="SSF161098">
    <property type="entry name" value="MetI-like"/>
    <property type="match status" value="1"/>
</dbReference>
<dbReference type="Proteomes" id="UP001595891">
    <property type="component" value="Unassembled WGS sequence"/>
</dbReference>
<comment type="subcellular location">
    <subcellularLocation>
        <location evidence="1 8">Cell membrane</location>
        <topology evidence="1 8">Multi-pass membrane protein</topology>
    </subcellularLocation>
</comment>
<organism evidence="11 12">
    <name type="scientific">Sphaerisporangium corydalis</name>
    <dbReference type="NCBI Taxonomy" id="1441875"/>
    <lineage>
        <taxon>Bacteria</taxon>
        <taxon>Bacillati</taxon>
        <taxon>Actinomycetota</taxon>
        <taxon>Actinomycetes</taxon>
        <taxon>Streptosporangiales</taxon>
        <taxon>Streptosporangiaceae</taxon>
        <taxon>Sphaerisporangium</taxon>
    </lineage>
</organism>
<dbReference type="EMBL" id="JBHSFN010000003">
    <property type="protein sequence ID" value="MFC4585580.1"/>
    <property type="molecule type" value="Genomic_DNA"/>
</dbReference>
<evidence type="ECO:0000256" key="6">
    <source>
        <dbReference type="ARBA" id="ARBA00022989"/>
    </source>
</evidence>
<dbReference type="Pfam" id="PF00528">
    <property type="entry name" value="BPD_transp_1"/>
    <property type="match status" value="1"/>
</dbReference>
<feature type="transmembrane region" description="Helical" evidence="8">
    <location>
        <begin position="271"/>
        <end position="291"/>
    </location>
</feature>
<dbReference type="Gene3D" id="1.10.3720.10">
    <property type="entry name" value="MetI-like"/>
    <property type="match status" value="1"/>
</dbReference>
<evidence type="ECO:0000256" key="2">
    <source>
        <dbReference type="ARBA" id="ARBA00007069"/>
    </source>
</evidence>
<evidence type="ECO:0000313" key="12">
    <source>
        <dbReference type="Proteomes" id="UP001595891"/>
    </source>
</evidence>
<proteinExistence type="inferred from homology"/>
<accession>A0ABV9E9J5</accession>
<feature type="transmembrane region" description="Helical" evidence="8">
    <location>
        <begin position="136"/>
        <end position="156"/>
    </location>
</feature>
<evidence type="ECO:0000256" key="8">
    <source>
        <dbReference type="RuleBase" id="RU363032"/>
    </source>
</evidence>
<evidence type="ECO:0000256" key="5">
    <source>
        <dbReference type="ARBA" id="ARBA00022692"/>
    </source>
</evidence>
<comment type="similarity">
    <text evidence="2">Belongs to the binding-protein-dependent transport system permease family. CysTW subfamily.</text>
</comment>
<name>A0ABV9E9J5_9ACTN</name>
<keyword evidence="4" id="KW-1003">Cell membrane</keyword>
<protein>
    <submittedName>
        <fullName evidence="11">ABC transporter permease</fullName>
    </submittedName>
</protein>
<gene>
    <name evidence="11" type="ORF">ACFO8L_05830</name>
</gene>
<keyword evidence="6 8" id="KW-1133">Transmembrane helix</keyword>
<sequence>MSVPLPGTPVAPASPPGRMDRPPGPRRRLAAALHRHAGVRLSLLLAAPLAWLGVAYLGSLAALFVTAFWSTDSFTGDLVRTFTWANFHDVLTIEVYRTVALRSLGVAVAVTLIDAVIAFPMAFAMAKLASPRTQRWLVIAVLTPLWASYLVKAYAWRVMLSSDGLLGWGYGLWATIATLSYLWLPYMILPIYAGLERLPDSLLEAAGDLGARGWRAFRTVVWPLTFPAIVAGSVFTFSLSLGDYIAVKIVGGRSQLIGNVVYDNIGAANNLPFAAAVATIPVVIMLVYLAAVRRTGALESL</sequence>
<keyword evidence="7 8" id="KW-0472">Membrane</keyword>
<dbReference type="InterPro" id="IPR000515">
    <property type="entry name" value="MetI-like"/>
</dbReference>
<evidence type="ECO:0000256" key="1">
    <source>
        <dbReference type="ARBA" id="ARBA00004651"/>
    </source>
</evidence>
<evidence type="ECO:0000313" key="11">
    <source>
        <dbReference type="EMBL" id="MFC4585580.1"/>
    </source>
</evidence>
<dbReference type="RefSeq" id="WP_262848307.1">
    <property type="nucleotide sequence ID" value="NZ_JANZYP010000072.1"/>
</dbReference>
<keyword evidence="12" id="KW-1185">Reference proteome</keyword>
<feature type="compositionally biased region" description="Pro residues" evidence="9">
    <location>
        <begin position="1"/>
        <end position="15"/>
    </location>
</feature>